<evidence type="ECO:0000313" key="4">
    <source>
        <dbReference type="Proteomes" id="UP001165653"/>
    </source>
</evidence>
<name>A0ABT3G011_9BACT</name>
<evidence type="ECO:0000313" key="3">
    <source>
        <dbReference type="EMBL" id="MCW1912824.1"/>
    </source>
</evidence>
<dbReference type="Proteomes" id="UP001165653">
    <property type="component" value="Unassembled WGS sequence"/>
</dbReference>
<dbReference type="InterPro" id="IPR055875">
    <property type="entry name" value="DUF7452"/>
</dbReference>
<feature type="domain" description="DUF7452" evidence="2">
    <location>
        <begin position="34"/>
        <end position="114"/>
    </location>
</feature>
<keyword evidence="1" id="KW-0732">Signal</keyword>
<keyword evidence="4" id="KW-1185">Reference proteome</keyword>
<reference evidence="3" key="1">
    <citation type="submission" date="2022-10" db="EMBL/GenBank/DDBJ databases">
        <title>Luteolibacter sp. GHJ8, whole genome shotgun sequencing project.</title>
        <authorList>
            <person name="Zhao G."/>
            <person name="Shen L."/>
        </authorList>
    </citation>
    <scope>NUCLEOTIDE SEQUENCE</scope>
    <source>
        <strain evidence="3">GHJ8</strain>
    </source>
</reference>
<comment type="caution">
    <text evidence="3">The sequence shown here is derived from an EMBL/GenBank/DDBJ whole genome shotgun (WGS) entry which is preliminary data.</text>
</comment>
<dbReference type="Pfam" id="PF24249">
    <property type="entry name" value="DUF7452"/>
    <property type="match status" value="2"/>
</dbReference>
<protein>
    <recommendedName>
        <fullName evidence="2">DUF7452 domain-containing protein</fullName>
    </recommendedName>
</protein>
<feature type="signal peptide" evidence="1">
    <location>
        <begin position="1"/>
        <end position="33"/>
    </location>
</feature>
<sequence length="300" mass="32344">MKTLQLPRLFFPANSMRASLAVVLLTIASSHGAAAPRVYRFISTAANTTDHSLTVDHPDFNGKPSHRLIVSQYSVGVSNPHNVSVLYNHATQRWQIFNSDFEDISVNAGFNVMIAPASKTTSVTPQNLDGGLAFFQTQKNNPEANLLCTHMSNPVPILNGVAQPNSIGLFFIPAGSRHPSIASRWALFQENGEPHVAAAYNILDVTKLKVGGSLISFRHAAVTANTANGETVITNALTDGKPDAVLFVQHFFSQGAAANNVDEILGVRYSDGKWRIFVQDGDDLPVTSGYMVVAFPTVTP</sequence>
<gene>
    <name evidence="3" type="ORF">OJ996_04520</name>
</gene>
<dbReference type="RefSeq" id="WP_264511641.1">
    <property type="nucleotide sequence ID" value="NZ_JAPDDR010000002.1"/>
</dbReference>
<evidence type="ECO:0000256" key="1">
    <source>
        <dbReference type="SAM" id="SignalP"/>
    </source>
</evidence>
<dbReference type="EMBL" id="JAPDDR010000002">
    <property type="protein sequence ID" value="MCW1912824.1"/>
    <property type="molecule type" value="Genomic_DNA"/>
</dbReference>
<evidence type="ECO:0000259" key="2">
    <source>
        <dbReference type="Pfam" id="PF24249"/>
    </source>
</evidence>
<feature type="chain" id="PRO_5045839591" description="DUF7452 domain-containing protein" evidence="1">
    <location>
        <begin position="34"/>
        <end position="300"/>
    </location>
</feature>
<feature type="domain" description="DUF7452" evidence="2">
    <location>
        <begin position="182"/>
        <end position="293"/>
    </location>
</feature>
<proteinExistence type="predicted"/>
<organism evidence="3 4">
    <name type="scientific">Luteolibacter rhizosphaerae</name>
    <dbReference type="NCBI Taxonomy" id="2989719"/>
    <lineage>
        <taxon>Bacteria</taxon>
        <taxon>Pseudomonadati</taxon>
        <taxon>Verrucomicrobiota</taxon>
        <taxon>Verrucomicrobiia</taxon>
        <taxon>Verrucomicrobiales</taxon>
        <taxon>Verrucomicrobiaceae</taxon>
        <taxon>Luteolibacter</taxon>
    </lineage>
</organism>
<accession>A0ABT3G011</accession>